<evidence type="ECO:0000313" key="9">
    <source>
        <dbReference type="EMBL" id="CAK9047142.1"/>
    </source>
</evidence>
<evidence type="ECO:0000256" key="3">
    <source>
        <dbReference type="ARBA" id="ARBA00022801"/>
    </source>
</evidence>
<dbReference type="PRINTS" id="PR00704">
    <property type="entry name" value="CALPAIN"/>
</dbReference>
<feature type="active site" evidence="6">
    <location>
        <position position="665"/>
    </location>
</feature>
<evidence type="ECO:0000256" key="1">
    <source>
        <dbReference type="ARBA" id="ARBA00007623"/>
    </source>
</evidence>
<feature type="active site" evidence="6">
    <location>
        <position position="645"/>
    </location>
</feature>
<feature type="active site" evidence="6">
    <location>
        <position position="367"/>
    </location>
</feature>
<dbReference type="InterPro" id="IPR022684">
    <property type="entry name" value="Calpain_cysteine_protease"/>
</dbReference>
<dbReference type="CDD" id="cd00051">
    <property type="entry name" value="EFh"/>
    <property type="match status" value="1"/>
</dbReference>
<dbReference type="InterPro" id="IPR038765">
    <property type="entry name" value="Papain-like_cys_pep_sf"/>
</dbReference>
<evidence type="ECO:0000256" key="4">
    <source>
        <dbReference type="ARBA" id="ARBA00022807"/>
    </source>
</evidence>
<accession>A0ABP0M6M9</accession>
<dbReference type="InterPro" id="IPR002048">
    <property type="entry name" value="EF_hand_dom"/>
</dbReference>
<dbReference type="SMART" id="SM00230">
    <property type="entry name" value="CysPc"/>
    <property type="match status" value="1"/>
</dbReference>
<dbReference type="Proteomes" id="UP001642484">
    <property type="component" value="Unassembled WGS sequence"/>
</dbReference>
<evidence type="ECO:0000259" key="7">
    <source>
        <dbReference type="PROSITE" id="PS50203"/>
    </source>
</evidence>
<dbReference type="PANTHER" id="PTHR10183">
    <property type="entry name" value="CALPAIN"/>
    <property type="match status" value="1"/>
</dbReference>
<comment type="caution">
    <text evidence="9">The sequence shown here is derived from an EMBL/GenBank/DDBJ whole genome shotgun (WGS) entry which is preliminary data.</text>
</comment>
<dbReference type="Pfam" id="PF13499">
    <property type="entry name" value="EF-hand_7"/>
    <property type="match status" value="1"/>
</dbReference>
<feature type="domain" description="EF-hand" evidence="8">
    <location>
        <begin position="40"/>
        <end position="75"/>
    </location>
</feature>
<dbReference type="InterPro" id="IPR011992">
    <property type="entry name" value="EF-hand-dom_pair"/>
</dbReference>
<dbReference type="Gene3D" id="3.90.70.10">
    <property type="entry name" value="Cysteine proteinases"/>
    <property type="match status" value="1"/>
</dbReference>
<dbReference type="SUPFAM" id="SSF47473">
    <property type="entry name" value="EF-hand"/>
    <property type="match status" value="1"/>
</dbReference>
<dbReference type="PROSITE" id="PS50203">
    <property type="entry name" value="CALPAIN_CAT"/>
    <property type="match status" value="1"/>
</dbReference>
<dbReference type="InterPro" id="IPR000169">
    <property type="entry name" value="Pept_cys_AS"/>
</dbReference>
<dbReference type="InterPro" id="IPR018247">
    <property type="entry name" value="EF_Hand_1_Ca_BS"/>
</dbReference>
<keyword evidence="4 6" id="KW-0788">Thiol protease</keyword>
<dbReference type="SUPFAM" id="SSF54001">
    <property type="entry name" value="Cysteine proteinases"/>
    <property type="match status" value="1"/>
</dbReference>
<feature type="domain" description="EF-hand" evidence="8">
    <location>
        <begin position="1"/>
        <end position="34"/>
    </location>
</feature>
<organism evidence="9 10">
    <name type="scientific">Durusdinium trenchii</name>
    <dbReference type="NCBI Taxonomy" id="1381693"/>
    <lineage>
        <taxon>Eukaryota</taxon>
        <taxon>Sar</taxon>
        <taxon>Alveolata</taxon>
        <taxon>Dinophyceae</taxon>
        <taxon>Suessiales</taxon>
        <taxon>Symbiodiniaceae</taxon>
        <taxon>Durusdinium</taxon>
    </lineage>
</organism>
<evidence type="ECO:0000256" key="5">
    <source>
        <dbReference type="ARBA" id="ARBA00022837"/>
    </source>
</evidence>
<dbReference type="PROSITE" id="PS00139">
    <property type="entry name" value="THIOL_PROTEASE_CYS"/>
    <property type="match status" value="1"/>
</dbReference>
<dbReference type="PROSITE" id="PS50222">
    <property type="entry name" value="EF_HAND_2"/>
    <property type="match status" value="2"/>
</dbReference>
<name>A0ABP0M6M9_9DINO</name>
<feature type="domain" description="Calpain catalytic" evidence="7">
    <location>
        <begin position="313"/>
        <end position="724"/>
    </location>
</feature>
<keyword evidence="10" id="KW-1185">Reference proteome</keyword>
<reference evidence="9 10" key="1">
    <citation type="submission" date="2024-02" db="EMBL/GenBank/DDBJ databases">
        <authorList>
            <person name="Chen Y."/>
            <person name="Shah S."/>
            <person name="Dougan E. K."/>
            <person name="Thang M."/>
            <person name="Chan C."/>
        </authorList>
    </citation>
    <scope>NUCLEOTIDE SEQUENCE [LARGE SCALE GENOMIC DNA]</scope>
</reference>
<evidence type="ECO:0008006" key="11">
    <source>
        <dbReference type="Google" id="ProtNLM"/>
    </source>
</evidence>
<sequence length="1211" mass="135932">MDTVSEAFNRFDKDGSGSISRDELAEVLLELKPAEGFEGFHDEDIDQLLAAADSSGDGELQVQEFVKWVFAEDKEISQGLHGKYMLRISGCSRTQFNGDYIQEEGQFYYRRPIFHCLQTKMYLFYHGERGQWQIFRRTGTKASCCLKTKRTAHMPGEGVQWAVWKNSAKGKKGFALESQMVCSAIPELTQEEQLAKAEDCIKFDELYYKKVEKVLGERAVYRQSKGEDWGNTWIFYESAESRWKRGRELGSAAGASTSVFLNASRITDVPSPQLTVWMDETDGGKIDVVAVDTDGVPNTMGGTLRLNPSIPDGWKDKDFPHNETSIGKKVTSFGEPRWLRALALHPNPVLFADVEPADACQGRVGNCWLIAALSALAEYPSYFKKQVFITKKVSESGKYRIKLYDGRLLRWTIMEIDDYLPCSHYGGFKPELIFGKINDGKVCMALLEKAFAKLYGSYSALTAGFQPVAWHHLTGCKEFFRYKATYTVAVRWVVTSREGLPVYSDKRRSEKLGALAWGTHFHETQRIGSWIKFKKLTGSGPETGWLSYYDGQGGERVAKRDPEEHFRFMSWRVSIDPRQVMEAITGDVGKEGKGADACFKYHFSRYVYPDEMWEKLKNYDKENYLMACTATQCKSEVDCGMVHGHAYSILHAVEIDNVKLVACRNPWGSDSEWNGPWSDRSAQWKAHPKIAKALKVDFQTEGTFWMDWEDWQYIFGQCNVMNYQMPSTRGDFYKHLVAKTDELPADEEKPAQPDSPIHHDLIHDNEEDEDAESGGELLGCTGLGTWNAPVIMQEGTLTDPGEGKASARFVNVPKCLHGKTLFALKNSTAEPGTWMMEYYPPTKLYVWLQKGKTGMLPLDEFLPKRGWDHEPTDGFQTSDGHELLLFSKWLEEDEKYYALHTSWPIVGGVIGTFPLPKPPPVTPGDGDNCFDPVTKCTGLDVEWNGPEKMAEGTQTNPGEKDHSFQNVPAVLIGGSYIGSKCWPKAGTWTIYYQAPCKLYVWARQGEYNGGVDELLQAAGGWAREKAEKFQRSDGSALSLWSKHFLDGETYSLDLKSCMVGGVIGTPITCTGKVTKCSGLEIEWNAPQTMTEGTLTNPGDRDYVFENVPACLAGGVYIGSRVWPQAGVWTIEYEAPTMLYVWIQNGKYDAGVSEFLTADGWVHQEAGNFLRRQSEGINHLALFARHFAAGTSYSITTNSLMVGGVVSQCSEG</sequence>
<keyword evidence="2 6" id="KW-0645">Protease</keyword>
<evidence type="ECO:0000256" key="2">
    <source>
        <dbReference type="ARBA" id="ARBA00022670"/>
    </source>
</evidence>
<gene>
    <name evidence="9" type="ORF">CCMP2556_LOCUS24418</name>
</gene>
<comment type="similarity">
    <text evidence="1">Belongs to the peptidase C2 family.</text>
</comment>
<protein>
    <recommendedName>
        <fullName evidence="11">Calmodulin</fullName>
    </recommendedName>
</protein>
<dbReference type="InterPro" id="IPR001300">
    <property type="entry name" value="Peptidase_C2_calpain_cat"/>
</dbReference>
<dbReference type="PROSITE" id="PS00018">
    <property type="entry name" value="EF_HAND_1"/>
    <property type="match status" value="2"/>
</dbReference>
<keyword evidence="5" id="KW-0106">Calcium</keyword>
<keyword evidence="3 6" id="KW-0378">Hydrolase</keyword>
<proteinExistence type="inferred from homology"/>
<evidence type="ECO:0000256" key="6">
    <source>
        <dbReference type="PROSITE-ProRule" id="PRU00239"/>
    </source>
</evidence>
<evidence type="ECO:0000313" key="10">
    <source>
        <dbReference type="Proteomes" id="UP001642484"/>
    </source>
</evidence>
<dbReference type="Pfam" id="PF00648">
    <property type="entry name" value="Peptidase_C2"/>
    <property type="match status" value="2"/>
</dbReference>
<dbReference type="PANTHER" id="PTHR10183:SF379">
    <property type="entry name" value="CALPAIN-5"/>
    <property type="match status" value="1"/>
</dbReference>
<dbReference type="EMBL" id="CAXAMN010016002">
    <property type="protein sequence ID" value="CAK9047142.1"/>
    <property type="molecule type" value="Genomic_DNA"/>
</dbReference>
<dbReference type="SMART" id="SM00054">
    <property type="entry name" value="EFh"/>
    <property type="match status" value="2"/>
</dbReference>
<dbReference type="Gene3D" id="1.10.238.10">
    <property type="entry name" value="EF-hand"/>
    <property type="match status" value="1"/>
</dbReference>
<evidence type="ECO:0000259" key="8">
    <source>
        <dbReference type="PROSITE" id="PS50222"/>
    </source>
</evidence>